<gene>
    <name evidence="2" type="ORF">DILT_LOCUS14455</name>
</gene>
<dbReference type="Proteomes" id="UP000281553">
    <property type="component" value="Unassembled WGS sequence"/>
</dbReference>
<protein>
    <submittedName>
        <fullName evidence="2">Uncharacterized protein</fullName>
    </submittedName>
</protein>
<feature type="compositionally biased region" description="Basic and acidic residues" evidence="1">
    <location>
        <begin position="117"/>
        <end position="134"/>
    </location>
</feature>
<name>A0A3P7Q203_DIBLA</name>
<keyword evidence="3" id="KW-1185">Reference proteome</keyword>
<organism evidence="2 3">
    <name type="scientific">Dibothriocephalus latus</name>
    <name type="common">Fish tapeworm</name>
    <name type="synonym">Diphyllobothrium latum</name>
    <dbReference type="NCBI Taxonomy" id="60516"/>
    <lineage>
        <taxon>Eukaryota</taxon>
        <taxon>Metazoa</taxon>
        <taxon>Spiralia</taxon>
        <taxon>Lophotrochozoa</taxon>
        <taxon>Platyhelminthes</taxon>
        <taxon>Cestoda</taxon>
        <taxon>Eucestoda</taxon>
        <taxon>Diphyllobothriidea</taxon>
        <taxon>Diphyllobothriidae</taxon>
        <taxon>Dibothriocephalus</taxon>
    </lineage>
</organism>
<evidence type="ECO:0000256" key="1">
    <source>
        <dbReference type="SAM" id="MobiDB-lite"/>
    </source>
</evidence>
<evidence type="ECO:0000313" key="3">
    <source>
        <dbReference type="Proteomes" id="UP000281553"/>
    </source>
</evidence>
<accession>A0A3P7Q203</accession>
<feature type="region of interest" description="Disordered" evidence="1">
    <location>
        <begin position="108"/>
        <end position="134"/>
    </location>
</feature>
<reference evidence="2 3" key="1">
    <citation type="submission" date="2018-11" db="EMBL/GenBank/DDBJ databases">
        <authorList>
            <consortium name="Pathogen Informatics"/>
        </authorList>
    </citation>
    <scope>NUCLEOTIDE SEQUENCE [LARGE SCALE GENOMIC DNA]</scope>
</reference>
<dbReference type="AlphaFoldDB" id="A0A3P7Q203"/>
<proteinExistence type="predicted"/>
<sequence length="134" mass="14885">MTKSESEAERIQAADATGAVSFPMYRDFYRGHIEKKQFETERTTGSQAEGGVLNILLPSDQGTRIQVPANPDLEMEMAAPNEPWYVGIPHNYGKNPTREVVIFWMEANEMGPPAAQTEEKPEDKPPAPEGGENH</sequence>
<dbReference type="EMBL" id="UYRU01074360">
    <property type="protein sequence ID" value="VDN24536.1"/>
    <property type="molecule type" value="Genomic_DNA"/>
</dbReference>
<dbReference type="OrthoDB" id="6118651at2759"/>
<evidence type="ECO:0000313" key="2">
    <source>
        <dbReference type="EMBL" id="VDN24536.1"/>
    </source>
</evidence>